<keyword evidence="5" id="KW-0238">DNA-binding</keyword>
<comment type="caution">
    <text evidence="9">The sequence shown here is derived from an EMBL/GenBank/DDBJ whole genome shotgun (WGS) entry which is preliminary data.</text>
</comment>
<dbReference type="InterPro" id="IPR036388">
    <property type="entry name" value="WH-like_DNA-bd_sf"/>
</dbReference>
<feature type="binding site" evidence="7">
    <location>
        <position position="140"/>
    </location>
    <ligand>
        <name>Zn(2+)</name>
        <dbReference type="ChEBI" id="CHEBI:29105"/>
    </ligand>
</feature>
<proteinExistence type="inferred from homology"/>
<gene>
    <name evidence="9" type="ORF">A3B30_00400</name>
</gene>
<keyword evidence="8" id="KW-0408">Iron</keyword>
<dbReference type="PANTHER" id="PTHR33202:SF7">
    <property type="entry name" value="FERRIC UPTAKE REGULATION PROTEIN"/>
    <property type="match status" value="1"/>
</dbReference>
<keyword evidence="7" id="KW-0479">Metal-binding</keyword>
<keyword evidence="2" id="KW-0678">Repressor</keyword>
<evidence type="ECO:0000256" key="7">
    <source>
        <dbReference type="PIRSR" id="PIRSR602481-1"/>
    </source>
</evidence>
<evidence type="ECO:0000256" key="8">
    <source>
        <dbReference type="PIRSR" id="PIRSR602481-2"/>
    </source>
</evidence>
<evidence type="ECO:0000313" key="10">
    <source>
        <dbReference type="Proteomes" id="UP000178248"/>
    </source>
</evidence>
<dbReference type="GO" id="GO:0008270">
    <property type="term" value="F:zinc ion binding"/>
    <property type="evidence" value="ECO:0007669"/>
    <property type="project" value="TreeGrafter"/>
</dbReference>
<dbReference type="PANTHER" id="PTHR33202">
    <property type="entry name" value="ZINC UPTAKE REGULATION PROTEIN"/>
    <property type="match status" value="1"/>
</dbReference>
<organism evidence="9 10">
    <name type="scientific">Candidatus Komeilibacteria bacterium RIFCSPLOWO2_01_FULL_52_15</name>
    <dbReference type="NCBI Taxonomy" id="1798551"/>
    <lineage>
        <taxon>Bacteria</taxon>
        <taxon>Candidatus Komeiliibacteriota</taxon>
    </lineage>
</organism>
<evidence type="ECO:0000256" key="2">
    <source>
        <dbReference type="ARBA" id="ARBA00022491"/>
    </source>
</evidence>
<feature type="binding site" evidence="7">
    <location>
        <position position="143"/>
    </location>
    <ligand>
        <name>Zn(2+)</name>
        <dbReference type="ChEBI" id="CHEBI:29105"/>
    </ligand>
</feature>
<comment type="cofactor">
    <cofactor evidence="7">
        <name>Zn(2+)</name>
        <dbReference type="ChEBI" id="CHEBI:29105"/>
    </cofactor>
    <text evidence="7">Binds 1 zinc ion per subunit.</text>
</comment>
<dbReference type="InterPro" id="IPR002481">
    <property type="entry name" value="FUR"/>
</dbReference>
<keyword evidence="6" id="KW-0804">Transcription</keyword>
<evidence type="ECO:0008006" key="11">
    <source>
        <dbReference type="Google" id="ProtNLM"/>
    </source>
</evidence>
<evidence type="ECO:0000256" key="5">
    <source>
        <dbReference type="ARBA" id="ARBA00023125"/>
    </source>
</evidence>
<keyword evidence="4" id="KW-0805">Transcription regulation</keyword>
<feature type="binding site" evidence="7">
    <location>
        <position position="101"/>
    </location>
    <ligand>
        <name>Zn(2+)</name>
        <dbReference type="ChEBI" id="CHEBI:29105"/>
    </ligand>
</feature>
<accession>A0A1G2BRX3</accession>
<feature type="binding site" evidence="7">
    <location>
        <position position="98"/>
    </location>
    <ligand>
        <name>Zn(2+)</name>
        <dbReference type="ChEBI" id="CHEBI:29105"/>
    </ligand>
</feature>
<dbReference type="GO" id="GO:0003700">
    <property type="term" value="F:DNA-binding transcription factor activity"/>
    <property type="evidence" value="ECO:0007669"/>
    <property type="project" value="InterPro"/>
</dbReference>
<dbReference type="Proteomes" id="UP000178248">
    <property type="component" value="Unassembled WGS sequence"/>
</dbReference>
<evidence type="ECO:0000256" key="4">
    <source>
        <dbReference type="ARBA" id="ARBA00023015"/>
    </source>
</evidence>
<dbReference type="GO" id="GO:0000976">
    <property type="term" value="F:transcription cis-regulatory region binding"/>
    <property type="evidence" value="ECO:0007669"/>
    <property type="project" value="TreeGrafter"/>
</dbReference>
<comment type="similarity">
    <text evidence="1">Belongs to the Fur family.</text>
</comment>
<dbReference type="GO" id="GO:1900376">
    <property type="term" value="P:regulation of secondary metabolite biosynthetic process"/>
    <property type="evidence" value="ECO:0007669"/>
    <property type="project" value="TreeGrafter"/>
</dbReference>
<dbReference type="STRING" id="1798551.A3B30_00400"/>
<protein>
    <recommendedName>
        <fullName evidence="11">Transcriptional repressor</fullName>
    </recommendedName>
</protein>
<comment type="cofactor">
    <cofactor evidence="8">
        <name>Mn(2+)</name>
        <dbReference type="ChEBI" id="CHEBI:29035"/>
    </cofactor>
    <cofactor evidence="8">
        <name>Fe(2+)</name>
        <dbReference type="ChEBI" id="CHEBI:29033"/>
    </cofactor>
    <text evidence="8">Binds 1 Mn(2+) or Fe(2+) ion per subunit.</text>
</comment>
<feature type="binding site" evidence="8">
    <location>
        <position position="132"/>
    </location>
    <ligand>
        <name>Fe cation</name>
        <dbReference type="ChEBI" id="CHEBI:24875"/>
    </ligand>
</feature>
<name>A0A1G2BRX3_9BACT</name>
<dbReference type="GO" id="GO:0045892">
    <property type="term" value="P:negative regulation of DNA-templated transcription"/>
    <property type="evidence" value="ECO:0007669"/>
    <property type="project" value="TreeGrafter"/>
</dbReference>
<dbReference type="SUPFAM" id="SSF46785">
    <property type="entry name" value="Winged helix' DNA-binding domain"/>
    <property type="match status" value="1"/>
</dbReference>
<dbReference type="Gene3D" id="3.30.1490.190">
    <property type="match status" value="1"/>
</dbReference>
<dbReference type="Gene3D" id="1.10.10.10">
    <property type="entry name" value="Winged helix-like DNA-binding domain superfamily/Winged helix DNA-binding domain"/>
    <property type="match status" value="1"/>
</dbReference>
<dbReference type="CDD" id="cd07153">
    <property type="entry name" value="Fur_like"/>
    <property type="match status" value="1"/>
</dbReference>
<dbReference type="EMBL" id="MHKM01000011">
    <property type="protein sequence ID" value="OGY91792.1"/>
    <property type="molecule type" value="Genomic_DNA"/>
</dbReference>
<reference evidence="9 10" key="1">
    <citation type="journal article" date="2016" name="Nat. Commun.">
        <title>Thousands of microbial genomes shed light on interconnected biogeochemical processes in an aquifer system.</title>
        <authorList>
            <person name="Anantharaman K."/>
            <person name="Brown C.T."/>
            <person name="Hug L.A."/>
            <person name="Sharon I."/>
            <person name="Castelle C.J."/>
            <person name="Probst A.J."/>
            <person name="Thomas B.C."/>
            <person name="Singh A."/>
            <person name="Wilkins M.J."/>
            <person name="Karaoz U."/>
            <person name="Brodie E.L."/>
            <person name="Williams K.H."/>
            <person name="Hubbard S.S."/>
            <person name="Banfield J.F."/>
        </authorList>
    </citation>
    <scope>NUCLEOTIDE SEQUENCE [LARGE SCALE GENOMIC DNA]</scope>
</reference>
<evidence type="ECO:0000313" key="9">
    <source>
        <dbReference type="EMBL" id="OGY91792.1"/>
    </source>
</evidence>
<evidence type="ECO:0000256" key="1">
    <source>
        <dbReference type="ARBA" id="ARBA00007957"/>
    </source>
</evidence>
<dbReference type="InterPro" id="IPR036390">
    <property type="entry name" value="WH_DNA-bd_sf"/>
</dbReference>
<dbReference type="AlphaFoldDB" id="A0A1G2BRX3"/>
<keyword evidence="3 7" id="KW-0862">Zinc</keyword>
<evidence type="ECO:0000256" key="6">
    <source>
        <dbReference type="ARBA" id="ARBA00023163"/>
    </source>
</evidence>
<evidence type="ECO:0000256" key="3">
    <source>
        <dbReference type="ARBA" id="ARBA00022833"/>
    </source>
</evidence>
<dbReference type="Pfam" id="PF01475">
    <property type="entry name" value="FUR"/>
    <property type="match status" value="1"/>
</dbReference>
<dbReference type="InterPro" id="IPR043135">
    <property type="entry name" value="Fur_C"/>
</dbReference>
<sequence length="146" mass="16857">MKNLRITEQDRFRALLRGAGFKATTARIRLLRILERAHEPLSVEKITKRLGSLAPDMATIYRSLRNLHAAGILRHVDFQHRHAHYELNDPKDHHHFTCTNCGKMVNFENCDVTKLISRVLRRTPSFSKVTEHSLELFGLCAQCAKK</sequence>